<dbReference type="EMBL" id="JAPKFM010000002">
    <property type="protein sequence ID" value="MCX2963160.1"/>
    <property type="molecule type" value="Genomic_DNA"/>
</dbReference>
<name>A0A9X3D1Q9_9ACTN</name>
<dbReference type="AlphaFoldDB" id="A0A9X3D1Q9"/>
<accession>A0A9X3D1Q9</accession>
<sequence>MSSTGTVETWHQELGWGVIVSADTAGGTSADSWSLLVEAVADPSAPGLMGLRPGTAVEFEWSATAPPDNGCDYVAGAVWPAGTTPKRRPSGPFMTWLWRSVGDPGPDGLTTMRESVVDDFDVPRTEPPALPTANGTVHTWRGGRIPLSGDQRTYRAK</sequence>
<dbReference type="RefSeq" id="WP_266060187.1">
    <property type="nucleotide sequence ID" value="NZ_JAPKFM010000002.1"/>
</dbReference>
<evidence type="ECO:0000313" key="1">
    <source>
        <dbReference type="EMBL" id="MCX2963160.1"/>
    </source>
</evidence>
<keyword evidence="2" id="KW-1185">Reference proteome</keyword>
<organism evidence="1 2">
    <name type="scientific">Gordonia aquimaris</name>
    <dbReference type="NCBI Taxonomy" id="2984863"/>
    <lineage>
        <taxon>Bacteria</taxon>
        <taxon>Bacillati</taxon>
        <taxon>Actinomycetota</taxon>
        <taxon>Actinomycetes</taxon>
        <taxon>Mycobacteriales</taxon>
        <taxon>Gordoniaceae</taxon>
        <taxon>Gordonia</taxon>
    </lineage>
</organism>
<dbReference type="Proteomes" id="UP001143347">
    <property type="component" value="Unassembled WGS sequence"/>
</dbReference>
<comment type="caution">
    <text evidence="1">The sequence shown here is derived from an EMBL/GenBank/DDBJ whole genome shotgun (WGS) entry which is preliminary data.</text>
</comment>
<gene>
    <name evidence="1" type="ORF">OSB52_03540</name>
</gene>
<protein>
    <submittedName>
        <fullName evidence="1">Uncharacterized protein</fullName>
    </submittedName>
</protein>
<evidence type="ECO:0000313" key="2">
    <source>
        <dbReference type="Proteomes" id="UP001143347"/>
    </source>
</evidence>
<reference evidence="1" key="1">
    <citation type="submission" date="2022-10" db="EMBL/GenBank/DDBJ databases">
        <title>WGS of marine actinomycetes from Thailand.</title>
        <authorList>
            <person name="Thawai C."/>
        </authorList>
    </citation>
    <scope>NUCLEOTIDE SEQUENCE</scope>
    <source>
        <strain evidence="1">SW21</strain>
    </source>
</reference>
<proteinExistence type="predicted"/>